<dbReference type="Gene3D" id="3.40.1350.10">
    <property type="match status" value="1"/>
</dbReference>
<dbReference type="CDD" id="cd20736">
    <property type="entry name" value="PoNe_Nuclease"/>
    <property type="match status" value="1"/>
</dbReference>
<dbReference type="InterPro" id="IPR003509">
    <property type="entry name" value="UPF0102_YraN-like"/>
</dbReference>
<organism evidence="3 4">
    <name type="scientific">Zhenpiania hominis</name>
    <dbReference type="NCBI Taxonomy" id="2763644"/>
    <lineage>
        <taxon>Bacteria</taxon>
        <taxon>Bacillati</taxon>
        <taxon>Bacillota</taxon>
        <taxon>Clostridia</taxon>
        <taxon>Peptostreptococcales</taxon>
        <taxon>Anaerovoracaceae</taxon>
        <taxon>Zhenpiania</taxon>
    </lineage>
</organism>
<comment type="caution">
    <text evidence="3">The sequence shown here is derived from an EMBL/GenBank/DDBJ whole genome shotgun (WGS) entry which is preliminary data.</text>
</comment>
<dbReference type="NCBIfam" id="NF009154">
    <property type="entry name" value="PRK12497.3-3"/>
    <property type="match status" value="1"/>
</dbReference>
<protein>
    <recommendedName>
        <fullName evidence="2">UPF0102 protein H9L42_10760</fullName>
    </recommendedName>
</protein>
<comment type="similarity">
    <text evidence="1 2">Belongs to the UPF0102 family.</text>
</comment>
<accession>A0A923NLT1</accession>
<dbReference type="NCBIfam" id="NF009150">
    <property type="entry name" value="PRK12497.1-3"/>
    <property type="match status" value="1"/>
</dbReference>
<dbReference type="Proteomes" id="UP000602647">
    <property type="component" value="Unassembled WGS sequence"/>
</dbReference>
<name>A0A923NLT1_9FIRM</name>
<reference evidence="3" key="1">
    <citation type="submission" date="2020-08" db="EMBL/GenBank/DDBJ databases">
        <title>Genome public.</title>
        <authorList>
            <person name="Liu C."/>
            <person name="Sun Q."/>
        </authorList>
    </citation>
    <scope>NUCLEOTIDE SEQUENCE</scope>
    <source>
        <strain evidence="3">BX12</strain>
    </source>
</reference>
<dbReference type="PANTHER" id="PTHR34039:SF1">
    <property type="entry name" value="UPF0102 PROTEIN YRAN"/>
    <property type="match status" value="1"/>
</dbReference>
<dbReference type="EMBL" id="JACRYT010000011">
    <property type="protein sequence ID" value="MBC6680316.1"/>
    <property type="molecule type" value="Genomic_DNA"/>
</dbReference>
<sequence>MTNQQLGRIGEDTAKAFLECKGYRILHRNFRCRAGEIDLVALKGRILHFIEVKTRQGDSYGHPAESITPKKLGCMKAAACSYLAAKGGQKMAFGQMQFDAIEIEINHIENI</sequence>
<evidence type="ECO:0000256" key="1">
    <source>
        <dbReference type="ARBA" id="ARBA00006738"/>
    </source>
</evidence>
<proteinExistence type="inferred from homology"/>
<evidence type="ECO:0000313" key="4">
    <source>
        <dbReference type="Proteomes" id="UP000602647"/>
    </source>
</evidence>
<dbReference type="Pfam" id="PF02021">
    <property type="entry name" value="UPF0102"/>
    <property type="match status" value="1"/>
</dbReference>
<gene>
    <name evidence="3" type="ORF">H9L42_10760</name>
</gene>
<keyword evidence="4" id="KW-1185">Reference proteome</keyword>
<evidence type="ECO:0000256" key="2">
    <source>
        <dbReference type="HAMAP-Rule" id="MF_00048"/>
    </source>
</evidence>
<dbReference type="InterPro" id="IPR011335">
    <property type="entry name" value="Restrct_endonuc-II-like"/>
</dbReference>
<dbReference type="RefSeq" id="WP_187303413.1">
    <property type="nucleotide sequence ID" value="NZ_JACRYT010000011.1"/>
</dbReference>
<dbReference type="AlphaFoldDB" id="A0A923NLT1"/>
<dbReference type="HAMAP" id="MF_00048">
    <property type="entry name" value="UPF0102"/>
    <property type="match status" value="1"/>
</dbReference>
<dbReference type="SUPFAM" id="SSF52980">
    <property type="entry name" value="Restriction endonuclease-like"/>
    <property type="match status" value="1"/>
</dbReference>
<dbReference type="InterPro" id="IPR011856">
    <property type="entry name" value="tRNA_endonuc-like_dom_sf"/>
</dbReference>
<dbReference type="GO" id="GO:0003676">
    <property type="term" value="F:nucleic acid binding"/>
    <property type="evidence" value="ECO:0007669"/>
    <property type="project" value="InterPro"/>
</dbReference>
<evidence type="ECO:0000313" key="3">
    <source>
        <dbReference type="EMBL" id="MBC6680316.1"/>
    </source>
</evidence>
<dbReference type="PANTHER" id="PTHR34039">
    <property type="entry name" value="UPF0102 PROTEIN YRAN"/>
    <property type="match status" value="1"/>
</dbReference>